<proteinExistence type="predicted"/>
<gene>
    <name evidence="1" type="ORF">DYB25_005262</name>
    <name evidence="2" type="ORF">DYB34_001155</name>
</gene>
<reference evidence="3 4" key="1">
    <citation type="submission" date="2018-08" db="EMBL/GenBank/DDBJ databases">
        <title>Aphanomyces genome sequencing and annotation.</title>
        <authorList>
            <person name="Minardi D."/>
            <person name="Oidtmann B."/>
            <person name="Van Der Giezen M."/>
            <person name="Studholme D.J."/>
        </authorList>
    </citation>
    <scope>NUCLEOTIDE SEQUENCE [LARGE SCALE GENOMIC DNA]</scope>
    <source>
        <strain evidence="2 4">Si</strain>
        <strain evidence="1 3">Yx</strain>
    </source>
</reference>
<evidence type="ECO:0000313" key="4">
    <source>
        <dbReference type="Proteomes" id="UP000283543"/>
    </source>
</evidence>
<protein>
    <submittedName>
        <fullName evidence="1">Uncharacterized protein</fullName>
    </submittedName>
</protein>
<name>A0A397BR78_APHAT</name>
<comment type="caution">
    <text evidence="1">The sequence shown here is derived from an EMBL/GenBank/DDBJ whole genome shotgun (WGS) entry which is preliminary data.</text>
</comment>
<dbReference type="Proteomes" id="UP000283543">
    <property type="component" value="Unassembled WGS sequence"/>
</dbReference>
<evidence type="ECO:0000313" key="3">
    <source>
        <dbReference type="Proteomes" id="UP000266239"/>
    </source>
</evidence>
<dbReference type="EMBL" id="QUTB01004823">
    <property type="protein sequence ID" value="RHY59496.1"/>
    <property type="molecule type" value="Genomic_DNA"/>
</dbReference>
<accession>A0A397BR78</accession>
<dbReference type="EMBL" id="QUTA01003221">
    <property type="protein sequence ID" value="RHY24470.1"/>
    <property type="molecule type" value="Genomic_DNA"/>
</dbReference>
<evidence type="ECO:0000313" key="2">
    <source>
        <dbReference type="EMBL" id="RHY59496.1"/>
    </source>
</evidence>
<dbReference type="InterPro" id="IPR029063">
    <property type="entry name" value="SAM-dependent_MTases_sf"/>
</dbReference>
<dbReference type="PANTHER" id="PTHR14614">
    <property type="entry name" value="HEPATOCELLULAR CARCINOMA-ASSOCIATED ANTIGEN"/>
    <property type="match status" value="1"/>
</dbReference>
<dbReference type="Pfam" id="PF10294">
    <property type="entry name" value="Methyltransf_16"/>
    <property type="match status" value="1"/>
</dbReference>
<organism evidence="1 3">
    <name type="scientific">Aphanomyces astaci</name>
    <name type="common">Crayfish plague agent</name>
    <dbReference type="NCBI Taxonomy" id="112090"/>
    <lineage>
        <taxon>Eukaryota</taxon>
        <taxon>Sar</taxon>
        <taxon>Stramenopiles</taxon>
        <taxon>Oomycota</taxon>
        <taxon>Saprolegniomycetes</taxon>
        <taxon>Saprolegniales</taxon>
        <taxon>Verrucalvaceae</taxon>
        <taxon>Aphanomyces</taxon>
    </lineage>
</organism>
<dbReference type="Gene3D" id="3.40.50.150">
    <property type="entry name" value="Vaccinia Virus protein VP39"/>
    <property type="match status" value="1"/>
</dbReference>
<dbReference type="AlphaFoldDB" id="A0A397BR78"/>
<dbReference type="Proteomes" id="UP000266239">
    <property type="component" value="Unassembled WGS sequence"/>
</dbReference>
<dbReference type="InterPro" id="IPR019410">
    <property type="entry name" value="Methyltransf_16"/>
</dbReference>
<sequence length="287" mass="31356">MRALACKILALRMSLHHAMDHGRDKRPTKIALAHSATGISALSEESRGTISGLRTPFHAAHLAAERLFHLDDISIHIKQEWKPDGRGGTELGFGAHVYNAAVMLAFYIHRYDLSGAGPAWWPSRLPMQVVHPARFLKGAHLSCLGASHVLATDGDANVVTLAQHNIDTNTPPGATSTFSCHAAKHFWGEDVDALGAFDVVLGADIIACPYEAAYDALLLSLRHLLASPSTVALVAYKQRHGSEAKFFFKLKKEFDVAVVPKGDYHADFRGEGIDILRLSRKEQRNLS</sequence>
<dbReference type="SUPFAM" id="SSF53335">
    <property type="entry name" value="S-adenosyl-L-methionine-dependent methyltransferases"/>
    <property type="match status" value="1"/>
</dbReference>
<evidence type="ECO:0000313" key="1">
    <source>
        <dbReference type="EMBL" id="RHY24470.1"/>
    </source>
</evidence>